<organism evidence="19 20">
    <name type="scientific">Vigna unguiculata</name>
    <name type="common">Cowpea</name>
    <dbReference type="NCBI Taxonomy" id="3917"/>
    <lineage>
        <taxon>Eukaryota</taxon>
        <taxon>Viridiplantae</taxon>
        <taxon>Streptophyta</taxon>
        <taxon>Embryophyta</taxon>
        <taxon>Tracheophyta</taxon>
        <taxon>Spermatophyta</taxon>
        <taxon>Magnoliopsida</taxon>
        <taxon>eudicotyledons</taxon>
        <taxon>Gunneridae</taxon>
        <taxon>Pentapetalae</taxon>
        <taxon>rosids</taxon>
        <taxon>fabids</taxon>
        <taxon>Fabales</taxon>
        <taxon>Fabaceae</taxon>
        <taxon>Papilionoideae</taxon>
        <taxon>50 kb inversion clade</taxon>
        <taxon>NPAAA clade</taxon>
        <taxon>indigoferoid/millettioid clade</taxon>
        <taxon>Phaseoleae</taxon>
        <taxon>Vigna</taxon>
    </lineage>
</organism>
<evidence type="ECO:0000259" key="18">
    <source>
        <dbReference type="PROSITE" id="PS51384"/>
    </source>
</evidence>
<evidence type="ECO:0000256" key="14">
    <source>
        <dbReference type="ARBA" id="ARBA00023136"/>
    </source>
</evidence>
<accession>A0A4D6N4F8</accession>
<reference evidence="19 20" key="1">
    <citation type="submission" date="2019-04" db="EMBL/GenBank/DDBJ databases">
        <title>An improved genome assembly and genetic linkage map for asparagus bean, Vigna unguiculata ssp. sesquipedialis.</title>
        <authorList>
            <person name="Xia Q."/>
            <person name="Zhang R."/>
            <person name="Dong Y."/>
        </authorList>
    </citation>
    <scope>NUCLEOTIDE SEQUENCE [LARGE SCALE GENOMIC DNA]</scope>
    <source>
        <tissue evidence="19">Leaf</tissue>
    </source>
</reference>
<keyword evidence="10 17" id="KW-1133">Transmembrane helix</keyword>
<dbReference type="SFLD" id="SFLDG01168">
    <property type="entry name" value="Ferric_reductase_subgroup_(FRE"/>
    <property type="match status" value="1"/>
</dbReference>
<feature type="transmembrane region" description="Helical" evidence="17">
    <location>
        <begin position="598"/>
        <end position="615"/>
    </location>
</feature>
<evidence type="ECO:0000313" key="20">
    <source>
        <dbReference type="Proteomes" id="UP000501690"/>
    </source>
</evidence>
<dbReference type="SUPFAM" id="SSF63380">
    <property type="entry name" value="Riboflavin synthase domain-like"/>
    <property type="match status" value="1"/>
</dbReference>
<keyword evidence="12" id="KW-0408">Iron</keyword>
<dbReference type="GO" id="GO:0006811">
    <property type="term" value="P:monoatomic ion transport"/>
    <property type="evidence" value="ECO:0007669"/>
    <property type="project" value="UniProtKB-KW"/>
</dbReference>
<evidence type="ECO:0000256" key="17">
    <source>
        <dbReference type="SAM" id="Phobius"/>
    </source>
</evidence>
<keyword evidence="4" id="KW-0813">Transport</keyword>
<dbReference type="SUPFAM" id="SSF52343">
    <property type="entry name" value="Ferredoxin reductase-like, C-terminal NADP-linked domain"/>
    <property type="match status" value="1"/>
</dbReference>
<dbReference type="PANTHER" id="PTHR11972">
    <property type="entry name" value="NADPH OXIDASE"/>
    <property type="match status" value="1"/>
</dbReference>
<dbReference type="InterPro" id="IPR000778">
    <property type="entry name" value="Cyt_b245_heavy_chain"/>
</dbReference>
<dbReference type="InterPro" id="IPR017938">
    <property type="entry name" value="Riboflavin_synthase-like_b-brl"/>
</dbReference>
<proteinExistence type="inferred from homology"/>
<dbReference type="InterPro" id="IPR017927">
    <property type="entry name" value="FAD-bd_FR_type"/>
</dbReference>
<evidence type="ECO:0000313" key="19">
    <source>
        <dbReference type="EMBL" id="QCE08158.1"/>
    </source>
</evidence>
<dbReference type="AlphaFoldDB" id="A0A4D6N4F8"/>
<dbReference type="CDD" id="cd06186">
    <property type="entry name" value="NOX_Duox_like_FAD_NADP"/>
    <property type="match status" value="1"/>
</dbReference>
<keyword evidence="13" id="KW-0406">Ion transport</keyword>
<evidence type="ECO:0000256" key="1">
    <source>
        <dbReference type="ARBA" id="ARBA00001974"/>
    </source>
</evidence>
<feature type="transmembrane region" description="Helical" evidence="17">
    <location>
        <begin position="214"/>
        <end position="236"/>
    </location>
</feature>
<evidence type="ECO:0000256" key="3">
    <source>
        <dbReference type="ARBA" id="ARBA00006278"/>
    </source>
</evidence>
<dbReference type="FunFam" id="3.40.50.80:FF:000039">
    <property type="entry name" value="Ferric reduction oxidase 3"/>
    <property type="match status" value="1"/>
</dbReference>
<dbReference type="EC" id="1.16.1.7" evidence="16"/>
<dbReference type="Proteomes" id="UP000501690">
    <property type="component" value="Linkage Group LG9"/>
</dbReference>
<dbReference type="PANTHER" id="PTHR11972:SF41">
    <property type="entry name" value="FERRIC REDUCTION OXIDASE 2"/>
    <property type="match status" value="1"/>
</dbReference>
<dbReference type="PRINTS" id="PR00466">
    <property type="entry name" value="GP91PHOX"/>
</dbReference>
<feature type="transmembrane region" description="Helical" evidence="17">
    <location>
        <begin position="70"/>
        <end position="90"/>
    </location>
</feature>
<dbReference type="InterPro" id="IPR013130">
    <property type="entry name" value="Fe3_Rdtase_TM_dom"/>
</dbReference>
<dbReference type="Pfam" id="PF08030">
    <property type="entry name" value="NAD_binding_6"/>
    <property type="match status" value="1"/>
</dbReference>
<feature type="transmembrane region" description="Helical" evidence="17">
    <location>
        <begin position="121"/>
        <end position="143"/>
    </location>
</feature>
<dbReference type="InterPro" id="IPR013112">
    <property type="entry name" value="FAD-bd_8"/>
</dbReference>
<evidence type="ECO:0000256" key="4">
    <source>
        <dbReference type="ARBA" id="ARBA00022448"/>
    </source>
</evidence>
<dbReference type="Pfam" id="PF01794">
    <property type="entry name" value="Ferric_reduct"/>
    <property type="match status" value="1"/>
</dbReference>
<keyword evidence="8" id="KW-0274">FAD</keyword>
<dbReference type="InterPro" id="IPR039261">
    <property type="entry name" value="FNR_nucleotide-bd"/>
</dbReference>
<dbReference type="InterPro" id="IPR013121">
    <property type="entry name" value="Fe_red_NAD-bd_6"/>
</dbReference>
<dbReference type="Pfam" id="PF08022">
    <property type="entry name" value="FAD_binding_8"/>
    <property type="match status" value="1"/>
</dbReference>
<comment type="similarity">
    <text evidence="3">Belongs to the ferric reductase (FRE) family.</text>
</comment>
<feature type="transmembrane region" description="Helical" evidence="17">
    <location>
        <begin position="716"/>
        <end position="740"/>
    </location>
</feature>
<evidence type="ECO:0000256" key="6">
    <source>
        <dbReference type="ARBA" id="ARBA00022692"/>
    </source>
</evidence>
<evidence type="ECO:0000256" key="7">
    <source>
        <dbReference type="ARBA" id="ARBA00022723"/>
    </source>
</evidence>
<feature type="transmembrane region" description="Helical" evidence="17">
    <location>
        <begin position="172"/>
        <end position="193"/>
    </location>
</feature>
<comment type="catalytic activity">
    <reaction evidence="15">
        <text>2 a Fe(II)-siderophore + NAD(+) + H(+) = 2 a Fe(III)-siderophore + NADH</text>
        <dbReference type="Rhea" id="RHEA:15061"/>
        <dbReference type="Rhea" id="RHEA-COMP:11342"/>
        <dbReference type="Rhea" id="RHEA-COMP:11344"/>
        <dbReference type="ChEBI" id="CHEBI:15378"/>
        <dbReference type="ChEBI" id="CHEBI:29033"/>
        <dbReference type="ChEBI" id="CHEBI:29034"/>
        <dbReference type="ChEBI" id="CHEBI:57540"/>
        <dbReference type="ChEBI" id="CHEBI:57945"/>
        <dbReference type="EC" id="1.16.1.7"/>
    </reaction>
</comment>
<keyword evidence="7" id="KW-0479">Metal-binding</keyword>
<dbReference type="GO" id="GO:0140618">
    <property type="term" value="F:ferric-chelate reductase (NADH) activity"/>
    <property type="evidence" value="ECO:0007669"/>
    <property type="project" value="UniProtKB-EC"/>
</dbReference>
<keyword evidence="9" id="KW-0249">Electron transport</keyword>
<evidence type="ECO:0000256" key="11">
    <source>
        <dbReference type="ARBA" id="ARBA00023002"/>
    </source>
</evidence>
<sequence>MNSESEMSKGVSGKMKKYLQMGIWCFSLLIFVGYVLVWIVRPTNIFYLQWFPDIEAKADSVFFGEQGTIILIYTFPILLIATLAGLYLHLEQKRSNHNSESKGRFLGLVSWKRPLLTKGPLGIITMTELSFAIMFVLLLIWTFCSYLHSMFASAAQDAAKERDQVWEVKLEYSAIALGLVGNICLALLFFPVTRGSSILRFIGLTSEGSIKYHIWLGHTAMILFTAHGLGYIIFWYKTHQILEIFKWNKVGVSNVAGEVSLLAGLIMWAATLPSIRRKAFELFFYTHYLYIVFVIFYVLHLGFSSSCVVLPGFYLFMIDRYLRFLQSQQKIRLLSARVLPCEAVELNFSKNLGLSYAPTSTIFINVPSISKLQWHPFTVTSCSDTDPDTLSVVIKSSGTWSNSLYQNLSSSSSSPLSHLDVSIEGPYGPGSTFYSRHELLVLISGGSGITPFISIIRSLVFKANTEGGKTPRVLLLCAFKKCIDLSMIDLILPVSATSTTFDVSRLQLQIEAYVTREKQPDMNDKRLTQTSWFKPNLLDEPVCEILGKNSWLYLSIIISSSFILFLLLIGILTRYYIYPIDHNTDLIYPNLSRSSLSMLFICVSIAIVATSAFLWNKKQNKDLGQIKSIYASDQSTSPGSGYYNADKELGSLPLQSLVQTANVHYGEKPDIKKILSGCDGSSIGVLVSGPRKMRHEVASICTSCSTDDLHFESLSFSWSSLSMLFICVSIAIVATSAFLWNKKQNKDLGQIKSIYASDQSTSPGSGYYNADKELGSLPLQSLVQTANVHYGEKPDIKKILSGCDGSSIGVLVSGPRKMRHEVASICTSCSTDDLHFESLSFSW</sequence>
<name>A0A4D6N4F8_VIGUN</name>
<comment type="subcellular location">
    <subcellularLocation>
        <location evidence="2">Membrane</location>
        <topology evidence="2">Multi-pass membrane protein</topology>
    </subcellularLocation>
</comment>
<dbReference type="Gene3D" id="3.40.50.80">
    <property type="entry name" value="Nucleotide-binding domain of ferredoxin-NADP reductase (FNR) module"/>
    <property type="match status" value="1"/>
</dbReference>
<comment type="cofactor">
    <cofactor evidence="1">
        <name>FAD</name>
        <dbReference type="ChEBI" id="CHEBI:57692"/>
    </cofactor>
</comment>
<feature type="domain" description="FAD-binding FR-type" evidence="18">
    <location>
        <begin position="326"/>
        <end position="433"/>
    </location>
</feature>
<evidence type="ECO:0000256" key="16">
    <source>
        <dbReference type="ARBA" id="ARBA00066905"/>
    </source>
</evidence>
<evidence type="ECO:0000256" key="5">
    <source>
        <dbReference type="ARBA" id="ARBA00022630"/>
    </source>
</evidence>
<feature type="transmembrane region" description="Helical" evidence="17">
    <location>
        <begin position="21"/>
        <end position="40"/>
    </location>
</feature>
<evidence type="ECO:0000256" key="8">
    <source>
        <dbReference type="ARBA" id="ARBA00022827"/>
    </source>
</evidence>
<dbReference type="PROSITE" id="PS51384">
    <property type="entry name" value="FAD_FR"/>
    <property type="match status" value="1"/>
</dbReference>
<keyword evidence="11" id="KW-0560">Oxidoreductase</keyword>
<evidence type="ECO:0000256" key="13">
    <source>
        <dbReference type="ARBA" id="ARBA00023065"/>
    </source>
</evidence>
<evidence type="ECO:0000256" key="9">
    <source>
        <dbReference type="ARBA" id="ARBA00022982"/>
    </source>
</evidence>
<keyword evidence="20" id="KW-1185">Reference proteome</keyword>
<keyword evidence="14 17" id="KW-0472">Membrane</keyword>
<evidence type="ECO:0000256" key="15">
    <source>
        <dbReference type="ARBA" id="ARBA00050970"/>
    </source>
</evidence>
<evidence type="ECO:0000256" key="2">
    <source>
        <dbReference type="ARBA" id="ARBA00004141"/>
    </source>
</evidence>
<dbReference type="SFLD" id="SFLDS00052">
    <property type="entry name" value="Ferric_Reductase_Domain"/>
    <property type="match status" value="1"/>
</dbReference>
<gene>
    <name evidence="19" type="ORF">DEO72_LG9g3184</name>
</gene>
<dbReference type="GO" id="GO:0046872">
    <property type="term" value="F:metal ion binding"/>
    <property type="evidence" value="ECO:0007669"/>
    <property type="project" value="UniProtKB-KW"/>
</dbReference>
<dbReference type="InterPro" id="IPR050369">
    <property type="entry name" value="RBOH/FRE"/>
</dbReference>
<evidence type="ECO:0000256" key="12">
    <source>
        <dbReference type="ARBA" id="ARBA00023004"/>
    </source>
</evidence>
<keyword evidence="6 17" id="KW-0812">Transmembrane</keyword>
<feature type="transmembrane region" description="Helical" evidence="17">
    <location>
        <begin position="551"/>
        <end position="577"/>
    </location>
</feature>
<feature type="transmembrane region" description="Helical" evidence="17">
    <location>
        <begin position="287"/>
        <end position="317"/>
    </location>
</feature>
<protein>
    <recommendedName>
        <fullName evidence="16">ferric-chelate reductase (NADH)</fullName>
        <ecNumber evidence="16">1.16.1.7</ecNumber>
    </recommendedName>
</protein>
<dbReference type="EMBL" id="CP039353">
    <property type="protein sequence ID" value="QCE08158.1"/>
    <property type="molecule type" value="Genomic_DNA"/>
</dbReference>
<evidence type="ECO:0000256" key="10">
    <source>
        <dbReference type="ARBA" id="ARBA00022989"/>
    </source>
</evidence>
<feature type="transmembrane region" description="Helical" evidence="17">
    <location>
        <begin position="256"/>
        <end position="275"/>
    </location>
</feature>
<keyword evidence="5" id="KW-0285">Flavoprotein</keyword>
<dbReference type="GO" id="GO:0005886">
    <property type="term" value="C:plasma membrane"/>
    <property type="evidence" value="ECO:0007669"/>
    <property type="project" value="TreeGrafter"/>
</dbReference>